<gene>
    <name evidence="3" type="ORF">HT102_02720</name>
</gene>
<accession>A0A927PLI0</accession>
<dbReference type="InterPro" id="IPR039375">
    <property type="entry name" value="NodN-like"/>
</dbReference>
<dbReference type="InterPro" id="IPR029069">
    <property type="entry name" value="HotDog_dom_sf"/>
</dbReference>
<dbReference type="Proteomes" id="UP000642993">
    <property type="component" value="Unassembled WGS sequence"/>
</dbReference>
<dbReference type="CDD" id="cd03450">
    <property type="entry name" value="NodN"/>
    <property type="match status" value="1"/>
</dbReference>
<dbReference type="InterPro" id="IPR002539">
    <property type="entry name" value="MaoC-like_dom"/>
</dbReference>
<dbReference type="AlphaFoldDB" id="A0A927PLI0"/>
<dbReference type="EMBL" id="JACYWE010000001">
    <property type="protein sequence ID" value="MBD8505402.1"/>
    <property type="molecule type" value="Genomic_DNA"/>
</dbReference>
<comment type="similarity">
    <text evidence="1">Belongs to the enoyl-CoA hydratase/isomerase family.</text>
</comment>
<comment type="caution">
    <text evidence="3">The sequence shown here is derived from an EMBL/GenBank/DDBJ whole genome shotgun (WGS) entry which is preliminary data.</text>
</comment>
<dbReference type="PANTHER" id="PTHR42993:SF1">
    <property type="entry name" value="MAOC-LIKE DEHYDRATASE DOMAIN-CONTAINING PROTEIN"/>
    <property type="match status" value="1"/>
</dbReference>
<dbReference type="RefSeq" id="WP_192037843.1">
    <property type="nucleotide sequence ID" value="NZ_JACYWE010000001.1"/>
</dbReference>
<dbReference type="PANTHER" id="PTHR42993">
    <property type="entry name" value="MAOC-LIKE DEHYDRATASE DOMAIN-CONTAINING PROTEIN"/>
    <property type="match status" value="1"/>
</dbReference>
<dbReference type="SUPFAM" id="SSF54637">
    <property type="entry name" value="Thioesterase/thiol ester dehydrase-isomerase"/>
    <property type="match status" value="1"/>
</dbReference>
<dbReference type="Gene3D" id="3.10.129.10">
    <property type="entry name" value="Hotdog Thioesterase"/>
    <property type="match status" value="1"/>
</dbReference>
<evidence type="ECO:0000313" key="3">
    <source>
        <dbReference type="EMBL" id="MBD8505402.1"/>
    </source>
</evidence>
<evidence type="ECO:0000313" key="4">
    <source>
        <dbReference type="Proteomes" id="UP000642993"/>
    </source>
</evidence>
<evidence type="ECO:0000256" key="1">
    <source>
        <dbReference type="ARBA" id="ARBA00005254"/>
    </source>
</evidence>
<reference evidence="3" key="1">
    <citation type="submission" date="2020-09" db="EMBL/GenBank/DDBJ databases">
        <title>Hoyosella lacisalsi sp. nov., a halotolerant actinobacterium isolated from soil of Lake Gudzhirganskoe.</title>
        <authorList>
            <person name="Yang Q."/>
            <person name="Guo P.Y."/>
            <person name="Liu S.W."/>
            <person name="Li F.N."/>
            <person name="Sun C.H."/>
        </authorList>
    </citation>
    <scope>NUCLEOTIDE SEQUENCE</scope>
    <source>
        <strain evidence="3">G463</strain>
    </source>
</reference>
<keyword evidence="4" id="KW-1185">Reference proteome</keyword>
<name>A0A927PLI0_9ACTN</name>
<dbReference type="Pfam" id="PF01575">
    <property type="entry name" value="MaoC_dehydratas"/>
    <property type="match status" value="1"/>
</dbReference>
<protein>
    <submittedName>
        <fullName evidence="3">MaoC family dehydratase</fullName>
    </submittedName>
</protein>
<organism evidence="3 4">
    <name type="scientific">Lolliginicoccus lacisalsi</name>
    <dbReference type="NCBI Taxonomy" id="2742202"/>
    <lineage>
        <taxon>Bacteria</taxon>
        <taxon>Bacillati</taxon>
        <taxon>Actinomycetota</taxon>
        <taxon>Actinomycetes</taxon>
        <taxon>Mycobacteriales</taxon>
        <taxon>Hoyosellaceae</taxon>
        <taxon>Lolliginicoccus</taxon>
    </lineage>
</organism>
<feature type="domain" description="MaoC-like" evidence="2">
    <location>
        <begin position="26"/>
        <end position="133"/>
    </location>
</feature>
<evidence type="ECO:0000259" key="2">
    <source>
        <dbReference type="Pfam" id="PF01575"/>
    </source>
</evidence>
<proteinExistence type="inferred from homology"/>
<sequence>MQVFATLDDLVHARAAADGPLPLGTGEWHEVSQHAVDLFAEATGDHQWIHTDPERAARGPFGGTIAHGYLSLSLLPLLMRTVYRVDGLRMAVNYGSNSVRFPAPLPVGSRVRARAELLGIVAKSGGQQLTVRATIEREHPEGEADARPVCVAETLAILYPA</sequence>